<dbReference type="AlphaFoldDB" id="A0A835CFY2"/>
<comment type="caution">
    <text evidence="1">The sequence shown here is derived from an EMBL/GenBank/DDBJ whole genome shotgun (WGS) entry which is preliminary data.</text>
</comment>
<keyword evidence="2" id="KW-1185">Reference proteome</keyword>
<dbReference type="EMBL" id="JAAIUW010000003">
    <property type="protein sequence ID" value="KAF7837392.1"/>
    <property type="molecule type" value="Genomic_DNA"/>
</dbReference>
<reference evidence="1" key="1">
    <citation type="submission" date="2020-09" db="EMBL/GenBank/DDBJ databases">
        <title>Genome-Enabled Discovery of Anthraquinone Biosynthesis in Senna tora.</title>
        <authorList>
            <person name="Kang S.-H."/>
            <person name="Pandey R.P."/>
            <person name="Lee C.-M."/>
            <person name="Sim J.-S."/>
            <person name="Jeong J.-T."/>
            <person name="Choi B.-S."/>
            <person name="Jung M."/>
            <person name="Ginzburg D."/>
            <person name="Zhao K."/>
            <person name="Won S.Y."/>
            <person name="Oh T.-J."/>
            <person name="Yu Y."/>
            <person name="Kim N.-H."/>
            <person name="Lee O.R."/>
            <person name="Lee T.-H."/>
            <person name="Bashyal P."/>
            <person name="Kim T.-S."/>
            <person name="Lee W.-H."/>
            <person name="Kawkins C."/>
            <person name="Kim C.-K."/>
            <person name="Kim J.S."/>
            <person name="Ahn B.O."/>
            <person name="Rhee S.Y."/>
            <person name="Sohng J.K."/>
        </authorList>
    </citation>
    <scope>NUCLEOTIDE SEQUENCE</scope>
    <source>
        <tissue evidence="1">Leaf</tissue>
    </source>
</reference>
<evidence type="ECO:0000313" key="1">
    <source>
        <dbReference type="EMBL" id="KAF7837392.1"/>
    </source>
</evidence>
<organism evidence="1 2">
    <name type="scientific">Senna tora</name>
    <dbReference type="NCBI Taxonomy" id="362788"/>
    <lineage>
        <taxon>Eukaryota</taxon>
        <taxon>Viridiplantae</taxon>
        <taxon>Streptophyta</taxon>
        <taxon>Embryophyta</taxon>
        <taxon>Tracheophyta</taxon>
        <taxon>Spermatophyta</taxon>
        <taxon>Magnoliopsida</taxon>
        <taxon>eudicotyledons</taxon>
        <taxon>Gunneridae</taxon>
        <taxon>Pentapetalae</taxon>
        <taxon>rosids</taxon>
        <taxon>fabids</taxon>
        <taxon>Fabales</taxon>
        <taxon>Fabaceae</taxon>
        <taxon>Caesalpinioideae</taxon>
        <taxon>Cassia clade</taxon>
        <taxon>Senna</taxon>
    </lineage>
</organism>
<sequence>MAMARAGSVWVPSLLRSNNSLRYHYYESRFNIRQFNEKSRRVVAVFFKLEDLRLGARVLKHSTISEVVSFGNAIRDGVVGPRDCEDAGGAEEDEAAVGVFDTDLYGGSDKDSYLTLMAPTGSNINSISIERILEV</sequence>
<protein>
    <submittedName>
        <fullName evidence="1">Uncharacterized protein</fullName>
    </submittedName>
</protein>
<dbReference type="Proteomes" id="UP000634136">
    <property type="component" value="Unassembled WGS sequence"/>
</dbReference>
<evidence type="ECO:0000313" key="2">
    <source>
        <dbReference type="Proteomes" id="UP000634136"/>
    </source>
</evidence>
<name>A0A835CFY2_9FABA</name>
<gene>
    <name evidence="1" type="ORF">G2W53_005874</name>
</gene>
<proteinExistence type="predicted"/>
<accession>A0A835CFY2</accession>